<dbReference type="PhylomeDB" id="Q2RU06"/>
<comment type="similarity">
    <text evidence="2 6">Belongs to the RRF family.</text>
</comment>
<dbReference type="GO" id="GO:0043023">
    <property type="term" value="F:ribosomal large subunit binding"/>
    <property type="evidence" value="ECO:0007669"/>
    <property type="project" value="TreeGrafter"/>
</dbReference>
<proteinExistence type="inferred from homology"/>
<protein>
    <recommendedName>
        <fullName evidence="6">Ribosome-recycling factor</fullName>
        <shortName evidence="6">RRF</shortName>
    </recommendedName>
    <alternativeName>
        <fullName evidence="6">Ribosome-releasing factor</fullName>
    </alternativeName>
</protein>
<evidence type="ECO:0000313" key="9">
    <source>
        <dbReference type="Proteomes" id="UP000001929"/>
    </source>
</evidence>
<accession>Q2RU06</accession>
<dbReference type="HOGENOM" id="CLU_073981_2_0_5"/>
<dbReference type="GO" id="GO:0005829">
    <property type="term" value="C:cytosol"/>
    <property type="evidence" value="ECO:0007669"/>
    <property type="project" value="GOC"/>
</dbReference>
<evidence type="ECO:0000256" key="6">
    <source>
        <dbReference type="HAMAP-Rule" id="MF_00040"/>
    </source>
</evidence>
<comment type="function">
    <text evidence="5 6">Responsible for the release of ribosomes from messenger RNA at the termination of protein biosynthesis. May increase the efficiency of translation by recycling ribosomes from one round of translation to another.</text>
</comment>
<dbReference type="PATRIC" id="fig|269796.9.peg.1663"/>
<dbReference type="Gene3D" id="1.10.132.20">
    <property type="entry name" value="Ribosome-recycling factor"/>
    <property type="match status" value="1"/>
</dbReference>
<dbReference type="eggNOG" id="COG0233">
    <property type="taxonomic scope" value="Bacteria"/>
</dbReference>
<dbReference type="GO" id="GO:0002184">
    <property type="term" value="P:cytoplasmic translational termination"/>
    <property type="evidence" value="ECO:0007669"/>
    <property type="project" value="TreeGrafter"/>
</dbReference>
<dbReference type="FunFam" id="1.10.132.20:FF:000001">
    <property type="entry name" value="Ribosome-recycling factor"/>
    <property type="match status" value="1"/>
</dbReference>
<keyword evidence="9" id="KW-1185">Reference proteome</keyword>
<evidence type="ECO:0000256" key="5">
    <source>
        <dbReference type="ARBA" id="ARBA00025050"/>
    </source>
</evidence>
<dbReference type="InterPro" id="IPR023584">
    <property type="entry name" value="Ribosome_recyc_fac_dom"/>
</dbReference>
<dbReference type="SUPFAM" id="SSF55194">
    <property type="entry name" value="Ribosome recycling factor, RRF"/>
    <property type="match status" value="1"/>
</dbReference>
<dbReference type="PANTHER" id="PTHR20982">
    <property type="entry name" value="RIBOSOME RECYCLING FACTOR"/>
    <property type="match status" value="1"/>
</dbReference>
<keyword evidence="4 6" id="KW-0648">Protein biosynthesis</keyword>
<dbReference type="KEGG" id="rru:Rru_A1589"/>
<gene>
    <name evidence="6" type="primary">frr</name>
    <name evidence="8" type="ordered locus">Rru_A1589</name>
</gene>
<dbReference type="Gene3D" id="3.30.1360.40">
    <property type="match status" value="1"/>
</dbReference>
<name>Q2RU06_RHORT</name>
<dbReference type="Pfam" id="PF01765">
    <property type="entry name" value="RRF"/>
    <property type="match status" value="1"/>
</dbReference>
<dbReference type="PANTHER" id="PTHR20982:SF3">
    <property type="entry name" value="MITOCHONDRIAL RIBOSOME RECYCLING FACTOR PSEUDO 1"/>
    <property type="match status" value="1"/>
</dbReference>
<dbReference type="InterPro" id="IPR002661">
    <property type="entry name" value="Ribosome_recyc_fac"/>
</dbReference>
<dbReference type="AlphaFoldDB" id="Q2RU06"/>
<evidence type="ECO:0000256" key="4">
    <source>
        <dbReference type="ARBA" id="ARBA00022917"/>
    </source>
</evidence>
<dbReference type="EMBL" id="CP000230">
    <property type="protein sequence ID" value="ABC22389.1"/>
    <property type="molecule type" value="Genomic_DNA"/>
</dbReference>
<evidence type="ECO:0000313" key="8">
    <source>
        <dbReference type="EMBL" id="ABC22389.1"/>
    </source>
</evidence>
<dbReference type="NCBIfam" id="TIGR00496">
    <property type="entry name" value="frr"/>
    <property type="match status" value="1"/>
</dbReference>
<organism evidence="8 9">
    <name type="scientific">Rhodospirillum rubrum (strain ATCC 11170 / ATH 1.1.1 / DSM 467 / LMG 4362 / NCIMB 8255 / S1)</name>
    <dbReference type="NCBI Taxonomy" id="269796"/>
    <lineage>
        <taxon>Bacteria</taxon>
        <taxon>Pseudomonadati</taxon>
        <taxon>Pseudomonadota</taxon>
        <taxon>Alphaproteobacteria</taxon>
        <taxon>Rhodospirillales</taxon>
        <taxon>Rhodospirillaceae</taxon>
        <taxon>Rhodospirillum</taxon>
    </lineage>
</organism>
<reference evidence="8 9" key="1">
    <citation type="journal article" date="2011" name="Stand. Genomic Sci.">
        <title>Complete genome sequence of Rhodospirillum rubrum type strain (S1).</title>
        <authorList>
            <person name="Munk A.C."/>
            <person name="Copeland A."/>
            <person name="Lucas S."/>
            <person name="Lapidus A."/>
            <person name="Del Rio T.G."/>
            <person name="Barry K."/>
            <person name="Detter J.C."/>
            <person name="Hammon N."/>
            <person name="Israni S."/>
            <person name="Pitluck S."/>
            <person name="Brettin T."/>
            <person name="Bruce D."/>
            <person name="Han C."/>
            <person name="Tapia R."/>
            <person name="Gilna P."/>
            <person name="Schmutz J."/>
            <person name="Larimer F."/>
            <person name="Land M."/>
            <person name="Kyrpides N.C."/>
            <person name="Mavromatis K."/>
            <person name="Richardson P."/>
            <person name="Rohde M."/>
            <person name="Goker M."/>
            <person name="Klenk H.P."/>
            <person name="Zhang Y."/>
            <person name="Roberts G.P."/>
            <person name="Reslewic S."/>
            <person name="Schwartz D.C."/>
        </authorList>
    </citation>
    <scope>NUCLEOTIDE SEQUENCE [LARGE SCALE GENOMIC DNA]</scope>
    <source>
        <strain evidence="9">ATCC 11170 / ATH 1.1.1 / DSM 467 / LMG 4362 / NCIMB 8255 / S1</strain>
    </source>
</reference>
<feature type="domain" description="Ribosome recycling factor" evidence="7">
    <location>
        <begin position="26"/>
        <end position="189"/>
    </location>
</feature>
<dbReference type="EnsemblBacteria" id="ABC22389">
    <property type="protein sequence ID" value="ABC22389"/>
    <property type="gene ID" value="Rru_A1589"/>
</dbReference>
<sequence length="191" mass="21158">MSDGASSFDTLKADLRHRMDTAVEVLRKDFAGLRTGRASTSLLDSVMVEAYGQAMPLAQVATVSVPEPRMISVQVWDRGMAKAVDKAIRDAGLGLNPASDGQLIRVPIPPLNEERRTELTKVAGKYAEQTRVAVRNVRRDGMDQLKKMEKDSAISQDEHKKFGAEVQALTDETIRRLDEALAHKEQEIMQV</sequence>
<dbReference type="STRING" id="269796.Rru_A1589"/>
<dbReference type="InterPro" id="IPR036191">
    <property type="entry name" value="RRF_sf"/>
</dbReference>
<evidence type="ECO:0000256" key="2">
    <source>
        <dbReference type="ARBA" id="ARBA00005912"/>
    </source>
</evidence>
<dbReference type="FunFam" id="3.30.1360.40:FF:000001">
    <property type="entry name" value="Ribosome-recycling factor"/>
    <property type="match status" value="1"/>
</dbReference>
<evidence type="ECO:0000259" key="7">
    <source>
        <dbReference type="Pfam" id="PF01765"/>
    </source>
</evidence>
<comment type="subcellular location">
    <subcellularLocation>
        <location evidence="1 6">Cytoplasm</location>
    </subcellularLocation>
</comment>
<keyword evidence="3 6" id="KW-0963">Cytoplasm</keyword>
<evidence type="ECO:0000256" key="1">
    <source>
        <dbReference type="ARBA" id="ARBA00004496"/>
    </source>
</evidence>
<dbReference type="Proteomes" id="UP000001929">
    <property type="component" value="Chromosome"/>
</dbReference>
<dbReference type="HAMAP" id="MF_00040">
    <property type="entry name" value="RRF"/>
    <property type="match status" value="1"/>
</dbReference>
<evidence type="ECO:0000256" key="3">
    <source>
        <dbReference type="ARBA" id="ARBA00022490"/>
    </source>
</evidence>
<dbReference type="CDD" id="cd00520">
    <property type="entry name" value="RRF"/>
    <property type="match status" value="1"/>
</dbReference>